<dbReference type="Gene3D" id="3.10.450.50">
    <property type="match status" value="1"/>
</dbReference>
<feature type="domain" description="Protein kinase" evidence="14">
    <location>
        <begin position="14"/>
        <end position="272"/>
    </location>
</feature>
<dbReference type="Gene3D" id="6.10.140.620">
    <property type="match status" value="1"/>
</dbReference>
<dbReference type="PROSITE" id="PS50011">
    <property type="entry name" value="PROTEIN_KINASE_DOM"/>
    <property type="match status" value="1"/>
</dbReference>
<dbReference type="SMART" id="SM00220">
    <property type="entry name" value="S_TKc"/>
    <property type="match status" value="1"/>
</dbReference>
<comment type="catalytic activity">
    <reaction evidence="10">
        <text>L-threonyl-[protein] + ATP = O-phospho-L-threonyl-[protein] + ADP + H(+)</text>
        <dbReference type="Rhea" id="RHEA:46608"/>
        <dbReference type="Rhea" id="RHEA-COMP:11060"/>
        <dbReference type="Rhea" id="RHEA-COMP:11605"/>
        <dbReference type="ChEBI" id="CHEBI:15378"/>
        <dbReference type="ChEBI" id="CHEBI:30013"/>
        <dbReference type="ChEBI" id="CHEBI:30616"/>
        <dbReference type="ChEBI" id="CHEBI:61977"/>
        <dbReference type="ChEBI" id="CHEBI:456216"/>
        <dbReference type="EC" id="2.7.11.17"/>
    </reaction>
</comment>
<evidence type="ECO:0000256" key="10">
    <source>
        <dbReference type="ARBA" id="ARBA00047307"/>
    </source>
</evidence>
<evidence type="ECO:0000259" key="14">
    <source>
        <dbReference type="PROSITE" id="PS50011"/>
    </source>
</evidence>
<evidence type="ECO:0000256" key="4">
    <source>
        <dbReference type="ARBA" id="ARBA00022553"/>
    </source>
</evidence>
<dbReference type="Pfam" id="PF08332">
    <property type="entry name" value="CaMKII_AD"/>
    <property type="match status" value="1"/>
</dbReference>
<feature type="binding site" evidence="12">
    <location>
        <position position="43"/>
    </location>
    <ligand>
        <name>ATP</name>
        <dbReference type="ChEBI" id="CHEBI:30616"/>
    </ligand>
</feature>
<keyword evidence="7 16" id="KW-0418">Kinase</keyword>
<evidence type="ECO:0000256" key="8">
    <source>
        <dbReference type="ARBA" id="ARBA00022840"/>
    </source>
</evidence>
<dbReference type="PANTHER" id="PTHR24347">
    <property type="entry name" value="SERINE/THREONINE-PROTEIN KINASE"/>
    <property type="match status" value="1"/>
</dbReference>
<keyword evidence="3" id="KW-0723">Serine/threonine-protein kinase</keyword>
<dbReference type="CDD" id="cd14086">
    <property type="entry name" value="STKc_CaMKII"/>
    <property type="match status" value="1"/>
</dbReference>
<dbReference type="GO" id="GO:0016301">
    <property type="term" value="F:kinase activity"/>
    <property type="evidence" value="ECO:0007669"/>
    <property type="project" value="UniProtKB-KW"/>
</dbReference>
<dbReference type="Proteomes" id="UP001652583">
    <property type="component" value="Chromosome A2"/>
</dbReference>
<dbReference type="Gene3D" id="1.10.510.10">
    <property type="entry name" value="Transferase(Phosphotransferase) domain 1"/>
    <property type="match status" value="1"/>
</dbReference>
<organism evidence="15 16">
    <name type="scientific">Acinonyx jubatus</name>
    <name type="common">Cheetah</name>
    <dbReference type="NCBI Taxonomy" id="32536"/>
    <lineage>
        <taxon>Eukaryota</taxon>
        <taxon>Metazoa</taxon>
        <taxon>Chordata</taxon>
        <taxon>Craniata</taxon>
        <taxon>Vertebrata</taxon>
        <taxon>Euteleostomi</taxon>
        <taxon>Mammalia</taxon>
        <taxon>Eutheria</taxon>
        <taxon>Laurasiatheria</taxon>
        <taxon>Carnivora</taxon>
        <taxon>Feliformia</taxon>
        <taxon>Felidae</taxon>
        <taxon>Felinae</taxon>
        <taxon>Acinonyx</taxon>
    </lineage>
</organism>
<comment type="similarity">
    <text evidence="1">Belongs to the protein kinase superfamily. CAMK Ser/Thr protein kinase family. CaMK subfamily.</text>
</comment>
<gene>
    <name evidence="16" type="primary">CAMK2B</name>
</gene>
<dbReference type="EC" id="2.7.11.17" evidence="2"/>
<dbReference type="GeneID" id="106968235"/>
<dbReference type="SUPFAM" id="SSF54427">
    <property type="entry name" value="NTF2-like"/>
    <property type="match status" value="1"/>
</dbReference>
<evidence type="ECO:0000256" key="1">
    <source>
        <dbReference type="ARBA" id="ARBA00005354"/>
    </source>
</evidence>
<evidence type="ECO:0000256" key="5">
    <source>
        <dbReference type="ARBA" id="ARBA00022679"/>
    </source>
</evidence>
<evidence type="ECO:0000256" key="9">
    <source>
        <dbReference type="ARBA" id="ARBA00022860"/>
    </source>
</evidence>
<dbReference type="InterPro" id="IPR013543">
    <property type="entry name" value="Ca/CaM-dep_prot_kinase-assoc"/>
</dbReference>
<keyword evidence="8 12" id="KW-0067">ATP-binding</keyword>
<evidence type="ECO:0000256" key="6">
    <source>
        <dbReference type="ARBA" id="ARBA00022741"/>
    </source>
</evidence>
<evidence type="ECO:0000313" key="16">
    <source>
        <dbReference type="RefSeq" id="XP_053074758.1"/>
    </source>
</evidence>
<evidence type="ECO:0000256" key="2">
    <source>
        <dbReference type="ARBA" id="ARBA00012434"/>
    </source>
</evidence>
<dbReference type="InterPro" id="IPR032710">
    <property type="entry name" value="NTF2-like_dom_sf"/>
</dbReference>
<evidence type="ECO:0000256" key="7">
    <source>
        <dbReference type="ARBA" id="ARBA00022777"/>
    </source>
</evidence>
<keyword evidence="9" id="KW-0112">Calmodulin-binding</keyword>
<dbReference type="SUPFAM" id="SSF56112">
    <property type="entry name" value="Protein kinase-like (PK-like)"/>
    <property type="match status" value="1"/>
</dbReference>
<sequence>MATTVTCTRFTDEYQLYEDIGKGAFSVVRRCVKLCTGHEYAAKIINTKKLSARDHQKLEREARICRLLKHSNIVRLHDSISEEGFHYLVFDLVTGGELFEDIVAREYYSEADASHCIQQILEAVLHCHQMGVVHRDLKPENLLLASKCKGAAVKLADFGLAIEVQGDQQAWFGFAGTPGYLSPEVLRKEAYGKPVDIWACGVILYILLVGYPPFWDEDQHKLYQQIKAGAYDFPSPEWDTVTPEAKNLINQMLTINPAKRITAHEALKHPWVCQRSTVASMMHRQETVECLKKFNARRKLKGAILTTMLATRNFSAKSLLNKKADAVKPQTNSTKNSAAVTSPKGTLPPAALESSDSTHTTIEDEDTKALRVPDILSSTRRGSGALEAEGPLPTLSPRLSDILNTVKRGSGALEVQGPPSCPSSALPGPPPTPSRKQEVIKITEQLIEAVNSGDFEAYAKICDPGLTSFEPEALGNLVEGMDFHRFYFENLLAKNSKPIHTTILNPHVHVIGEDAACIAYIRLTQYIDGQGRPRTSQSEETRVWHRRDGKWQNVHFHCSGAPVAPLQ</sequence>
<evidence type="ECO:0000256" key="3">
    <source>
        <dbReference type="ARBA" id="ARBA00022527"/>
    </source>
</evidence>
<feature type="region of interest" description="Disordered" evidence="13">
    <location>
        <begin position="323"/>
        <end position="376"/>
    </location>
</feature>
<comment type="catalytic activity">
    <reaction evidence="11">
        <text>L-seryl-[protein] + ATP = O-phospho-L-seryl-[protein] + ADP + H(+)</text>
        <dbReference type="Rhea" id="RHEA:17989"/>
        <dbReference type="Rhea" id="RHEA-COMP:9863"/>
        <dbReference type="Rhea" id="RHEA-COMP:11604"/>
        <dbReference type="ChEBI" id="CHEBI:15378"/>
        <dbReference type="ChEBI" id="CHEBI:29999"/>
        <dbReference type="ChEBI" id="CHEBI:30616"/>
        <dbReference type="ChEBI" id="CHEBI:83421"/>
        <dbReference type="ChEBI" id="CHEBI:456216"/>
        <dbReference type="EC" id="2.7.11.17"/>
    </reaction>
</comment>
<dbReference type="Gene3D" id="3.30.200.20">
    <property type="entry name" value="Phosphorylase Kinase, domain 1"/>
    <property type="match status" value="1"/>
</dbReference>
<dbReference type="InterPro" id="IPR000719">
    <property type="entry name" value="Prot_kinase_dom"/>
</dbReference>
<reference evidence="16" key="1">
    <citation type="submission" date="2025-08" db="UniProtKB">
        <authorList>
            <consortium name="RefSeq"/>
        </authorList>
    </citation>
    <scope>IDENTIFICATION</scope>
    <source>
        <tissue evidence="16">Blood</tissue>
    </source>
</reference>
<proteinExistence type="inferred from homology"/>
<keyword evidence="5" id="KW-0808">Transferase</keyword>
<dbReference type="PROSITE" id="PS00108">
    <property type="entry name" value="PROTEIN_KINASE_ST"/>
    <property type="match status" value="1"/>
</dbReference>
<dbReference type="Pfam" id="PF00069">
    <property type="entry name" value="Pkinase"/>
    <property type="match status" value="1"/>
</dbReference>
<evidence type="ECO:0000256" key="11">
    <source>
        <dbReference type="ARBA" id="ARBA00047430"/>
    </source>
</evidence>
<keyword evidence="6 12" id="KW-0547">Nucleotide-binding</keyword>
<dbReference type="InterPro" id="IPR008271">
    <property type="entry name" value="Ser/Thr_kinase_AS"/>
</dbReference>
<keyword evidence="15" id="KW-1185">Reference proteome</keyword>
<feature type="region of interest" description="Disordered" evidence="13">
    <location>
        <begin position="411"/>
        <end position="436"/>
    </location>
</feature>
<protein>
    <recommendedName>
        <fullName evidence="2">calcium/calmodulin-dependent protein kinase</fullName>
        <ecNumber evidence="2">2.7.11.17</ecNumber>
    </recommendedName>
</protein>
<evidence type="ECO:0000256" key="13">
    <source>
        <dbReference type="SAM" id="MobiDB-lite"/>
    </source>
</evidence>
<feature type="compositionally biased region" description="Polar residues" evidence="13">
    <location>
        <begin position="329"/>
        <end position="344"/>
    </location>
</feature>
<keyword evidence="4" id="KW-0597">Phosphoprotein</keyword>
<accession>A0ABM3PSU5</accession>
<evidence type="ECO:0000256" key="12">
    <source>
        <dbReference type="PROSITE-ProRule" id="PRU10141"/>
    </source>
</evidence>
<evidence type="ECO:0000313" key="15">
    <source>
        <dbReference type="Proteomes" id="UP001652583"/>
    </source>
</evidence>
<dbReference type="PROSITE" id="PS00107">
    <property type="entry name" value="PROTEIN_KINASE_ATP"/>
    <property type="match status" value="1"/>
</dbReference>
<dbReference type="InterPro" id="IPR017441">
    <property type="entry name" value="Protein_kinase_ATP_BS"/>
</dbReference>
<dbReference type="InterPro" id="IPR011009">
    <property type="entry name" value="Kinase-like_dom_sf"/>
</dbReference>
<name>A0ABM3PSU5_ACIJB</name>
<dbReference type="RefSeq" id="XP_053074758.1">
    <property type="nucleotide sequence ID" value="XM_053218783.1"/>
</dbReference>